<dbReference type="AlphaFoldDB" id="A0AAJ0CW89"/>
<dbReference type="InterPro" id="IPR036736">
    <property type="entry name" value="ACP-like_sf"/>
</dbReference>
<dbReference type="InterPro" id="IPR042099">
    <property type="entry name" value="ANL_N_sf"/>
</dbReference>
<dbReference type="Pfam" id="PF00501">
    <property type="entry name" value="AMP-binding"/>
    <property type="match status" value="1"/>
</dbReference>
<comment type="caution">
    <text evidence="5">The sequence shown here is derived from an EMBL/GenBank/DDBJ whole genome shotgun (WGS) entry which is preliminary data.</text>
</comment>
<keyword evidence="1" id="KW-0596">Phosphopantetheine</keyword>
<reference evidence="5" key="1">
    <citation type="submission" date="2023-06" db="EMBL/GenBank/DDBJ databases">
        <title>Conoideocrella luteorostrata (Hypocreales: Clavicipitaceae), a potential biocontrol fungus for elongate hemlock scale in United States Christmas tree production areas.</title>
        <authorList>
            <person name="Barrett H."/>
            <person name="Lovett B."/>
            <person name="Macias A.M."/>
            <person name="Stajich J.E."/>
            <person name="Kasson M.T."/>
        </authorList>
    </citation>
    <scope>NUCLEOTIDE SEQUENCE</scope>
    <source>
        <strain evidence="5">ARSEF 14590</strain>
    </source>
</reference>
<keyword evidence="2" id="KW-0597">Phosphoprotein</keyword>
<dbReference type="InterPro" id="IPR051414">
    <property type="entry name" value="Adenylate-forming_Reductase"/>
</dbReference>
<dbReference type="SUPFAM" id="SSF47336">
    <property type="entry name" value="ACP-like"/>
    <property type="match status" value="1"/>
</dbReference>
<dbReference type="Gene3D" id="3.40.50.12780">
    <property type="entry name" value="N-terminal domain of ligase-like"/>
    <property type="match status" value="1"/>
</dbReference>
<dbReference type="Proteomes" id="UP001251528">
    <property type="component" value="Unassembled WGS sequence"/>
</dbReference>
<dbReference type="InterPro" id="IPR036291">
    <property type="entry name" value="NAD(P)-bd_dom_sf"/>
</dbReference>
<protein>
    <recommendedName>
        <fullName evidence="4">Carrier domain-containing protein</fullName>
    </recommendedName>
</protein>
<organism evidence="5 6">
    <name type="scientific">Conoideocrella luteorostrata</name>
    <dbReference type="NCBI Taxonomy" id="1105319"/>
    <lineage>
        <taxon>Eukaryota</taxon>
        <taxon>Fungi</taxon>
        <taxon>Dikarya</taxon>
        <taxon>Ascomycota</taxon>
        <taxon>Pezizomycotina</taxon>
        <taxon>Sordariomycetes</taxon>
        <taxon>Hypocreomycetidae</taxon>
        <taxon>Hypocreales</taxon>
        <taxon>Clavicipitaceae</taxon>
        <taxon>Conoideocrella</taxon>
    </lineage>
</organism>
<dbReference type="SUPFAM" id="SSF51735">
    <property type="entry name" value="NAD(P)-binding Rossmann-fold domains"/>
    <property type="match status" value="1"/>
</dbReference>
<dbReference type="Pfam" id="PF07993">
    <property type="entry name" value="NAD_binding_4"/>
    <property type="match status" value="1"/>
</dbReference>
<dbReference type="GO" id="GO:0031177">
    <property type="term" value="F:phosphopantetheine binding"/>
    <property type="evidence" value="ECO:0007669"/>
    <property type="project" value="InterPro"/>
</dbReference>
<sequence length="1101" mass="121460">MAVSKDYGRRLIVTTVDELAREEPERVVYSLAKSAQISEGFEDITARRFANAVDRTAWWIESRLGKTSAFPTVGYIGPHNDFRYILLILGCVKAGYKALLPSPRNSIEATAAVLNKSECDIWVAPKQWPSVLPQLLSARSMKVIEIPETAELLSAEPVPAYLYTKTFEDAANDPFCVLHTSGSTGLPKPIFWKNSMLSTLDAYRLLPKSESAGRPPWTVMFEEHDRFYSAFPLHHSAGLIMNILVRTYYGTSNVIGPVGVLPTINLIDLLLSHTNIRIWSIIPSIVDEIGETPAIAAKFSTSKIIIASGGPVTFASANKATKFVRIFNLTGTTEGLFQGILLVEPEDWIYFSFHPWAGFEFRELDNGVYEHWAVRDENLLALHQGIFHTFPDVKELTYKDLYEPHPNKPDLWVYRGRTDDLLVMSNGEKVRPLAMEAIINSHPAVSACLMVGTGYTMTSLLVELAGVEPSSKAERDALLDSIMEKVHAANAIGPQEARIFREYIWFAKAIKPFARTDKKTVKRRDTVLLYEDEIQGFYQRMEEEGNLSADVDFSSPTAIAQDIRKMLVAVDLPTAKTISASDNFLYAGVDSLAASSIANSLRSSLRRHHVGTAGTKLALSAKFVYAHPTINALAAALYKLVGNPANYVNDLSPSEIQRQTVDTFFHRYAAGSSDAAPGRGREQQAASAAADGKVVILTGSTGSLGSYLLDSLARQDKDVKKIFCLNRAEDSRERQIAGNTSRGLNVDWQSDHRVEFLRTDLSQPRFGLEEKTYSELLQQTTHIIHNQWPVNYNWDITSFEPHVRGVRNLADFSRESKHNSALLFVSSMATISHIQRDGPVPETKNDSLTPAVDGYGASKFVSELILDDLVAKLGVNASICRVGQISGPVLRGGEKGQWQKHNWIPTLIASSKYLGVLPSSLGPMDRLDWIPVDLLADILVELVGAAGSSSSSEKVAEANHADSVGVVATPKINGNSTAAVADADTHSPVYYHAVNPNAVEWASLVPAVVKHLGGPIKVVSWAEWMGALRVSARGVATTTSLTHNPALKLMDFFESLDKDVVEGKKWPEFGTEMTQKRCQALAALKPVSKEWMECWLEQWKF</sequence>
<keyword evidence="6" id="KW-1185">Reference proteome</keyword>
<dbReference type="InterPro" id="IPR000873">
    <property type="entry name" value="AMP-dep_synth/lig_dom"/>
</dbReference>
<dbReference type="Pfam" id="PF23562">
    <property type="entry name" value="AMP-binding_C_3"/>
    <property type="match status" value="1"/>
</dbReference>
<dbReference type="InterPro" id="IPR009081">
    <property type="entry name" value="PP-bd_ACP"/>
</dbReference>
<evidence type="ECO:0000313" key="6">
    <source>
        <dbReference type="Proteomes" id="UP001251528"/>
    </source>
</evidence>
<dbReference type="SUPFAM" id="SSF56801">
    <property type="entry name" value="Acetyl-CoA synthetase-like"/>
    <property type="match status" value="1"/>
</dbReference>
<dbReference type="Gene3D" id="3.40.50.720">
    <property type="entry name" value="NAD(P)-binding Rossmann-like Domain"/>
    <property type="match status" value="1"/>
</dbReference>
<evidence type="ECO:0000256" key="1">
    <source>
        <dbReference type="ARBA" id="ARBA00022450"/>
    </source>
</evidence>
<dbReference type="Gene3D" id="1.10.1200.10">
    <property type="entry name" value="ACP-like"/>
    <property type="match status" value="1"/>
</dbReference>
<dbReference type="SMART" id="SM00823">
    <property type="entry name" value="PKS_PP"/>
    <property type="match status" value="1"/>
</dbReference>
<dbReference type="EMBL" id="JASWJB010000021">
    <property type="protein sequence ID" value="KAK2612056.1"/>
    <property type="molecule type" value="Genomic_DNA"/>
</dbReference>
<dbReference type="PROSITE" id="PS50075">
    <property type="entry name" value="CARRIER"/>
    <property type="match status" value="1"/>
</dbReference>
<proteinExistence type="predicted"/>
<evidence type="ECO:0000256" key="3">
    <source>
        <dbReference type="ARBA" id="ARBA00022857"/>
    </source>
</evidence>
<evidence type="ECO:0000256" key="2">
    <source>
        <dbReference type="ARBA" id="ARBA00022553"/>
    </source>
</evidence>
<feature type="domain" description="Carrier" evidence="4">
    <location>
        <begin position="554"/>
        <end position="641"/>
    </location>
</feature>
<name>A0AAJ0CW89_9HYPO</name>
<evidence type="ECO:0000313" key="5">
    <source>
        <dbReference type="EMBL" id="KAK2612056.1"/>
    </source>
</evidence>
<accession>A0AAJ0CW89</accession>
<dbReference type="InterPro" id="IPR020806">
    <property type="entry name" value="PKS_PP-bd"/>
</dbReference>
<dbReference type="PANTHER" id="PTHR43439">
    <property type="entry name" value="PHENYLACETATE-COENZYME A LIGASE"/>
    <property type="match status" value="1"/>
</dbReference>
<dbReference type="PANTHER" id="PTHR43439:SF2">
    <property type="entry name" value="ENZYME, PUTATIVE (JCVI)-RELATED"/>
    <property type="match status" value="1"/>
</dbReference>
<dbReference type="PROSITE" id="PS00455">
    <property type="entry name" value="AMP_BINDING"/>
    <property type="match status" value="1"/>
</dbReference>
<gene>
    <name evidence="5" type="ORF">QQS21_001905</name>
</gene>
<dbReference type="InterPro" id="IPR020845">
    <property type="entry name" value="AMP-binding_CS"/>
</dbReference>
<evidence type="ECO:0000259" key="4">
    <source>
        <dbReference type="PROSITE" id="PS50075"/>
    </source>
</evidence>
<dbReference type="InterPro" id="IPR013120">
    <property type="entry name" value="FAR_NAD-bd"/>
</dbReference>
<keyword evidence="3" id="KW-0521">NADP</keyword>